<evidence type="ECO:0000256" key="1">
    <source>
        <dbReference type="SAM" id="MobiDB-lite"/>
    </source>
</evidence>
<sequence>MLTPNVSPSKCNCIVMLEVVLTLSVFLLVLKRGEAMLVPEMGLKPPCPPVPGDSPVDGTPLPGGGVGRINRLLLDGLAARLIFPGPLGLGGLAAFLGPRPLAGRIPNGDRRGRRRRRATRGRRRWLRKRRSLHDLS</sequence>
<feature type="region of interest" description="Disordered" evidence="1">
    <location>
        <begin position="104"/>
        <end position="136"/>
    </location>
</feature>
<feature type="transmembrane region" description="Helical" evidence="2">
    <location>
        <begin position="12"/>
        <end position="30"/>
    </location>
</feature>
<feature type="compositionally biased region" description="Basic residues" evidence="1">
    <location>
        <begin position="111"/>
        <end position="136"/>
    </location>
</feature>
<dbReference type="AlphaFoldDB" id="A0A0A9D462"/>
<reference evidence="3" key="1">
    <citation type="submission" date="2014-09" db="EMBL/GenBank/DDBJ databases">
        <authorList>
            <person name="Magalhaes I.L.F."/>
            <person name="Oliveira U."/>
            <person name="Santos F.R."/>
            <person name="Vidigal T.H.D.A."/>
            <person name="Brescovit A.D."/>
            <person name="Santos A.J."/>
        </authorList>
    </citation>
    <scope>NUCLEOTIDE SEQUENCE</scope>
    <source>
        <tissue evidence="3">Shoot tissue taken approximately 20 cm above the soil surface</tissue>
    </source>
</reference>
<feature type="transmembrane region" description="Helical" evidence="2">
    <location>
        <begin position="77"/>
        <end position="96"/>
    </location>
</feature>
<evidence type="ECO:0000313" key="3">
    <source>
        <dbReference type="EMBL" id="JAD80440.1"/>
    </source>
</evidence>
<dbReference type="EMBL" id="GBRH01217455">
    <property type="protein sequence ID" value="JAD80440.1"/>
    <property type="molecule type" value="Transcribed_RNA"/>
</dbReference>
<protein>
    <submittedName>
        <fullName evidence="3">Uncharacterized protein</fullName>
    </submittedName>
</protein>
<keyword evidence="2" id="KW-0472">Membrane</keyword>
<name>A0A0A9D462_ARUDO</name>
<keyword evidence="2" id="KW-0812">Transmembrane</keyword>
<organism evidence="3">
    <name type="scientific">Arundo donax</name>
    <name type="common">Giant reed</name>
    <name type="synonym">Donax arundinaceus</name>
    <dbReference type="NCBI Taxonomy" id="35708"/>
    <lineage>
        <taxon>Eukaryota</taxon>
        <taxon>Viridiplantae</taxon>
        <taxon>Streptophyta</taxon>
        <taxon>Embryophyta</taxon>
        <taxon>Tracheophyta</taxon>
        <taxon>Spermatophyta</taxon>
        <taxon>Magnoliopsida</taxon>
        <taxon>Liliopsida</taxon>
        <taxon>Poales</taxon>
        <taxon>Poaceae</taxon>
        <taxon>PACMAD clade</taxon>
        <taxon>Arundinoideae</taxon>
        <taxon>Arundineae</taxon>
        <taxon>Arundo</taxon>
    </lineage>
</organism>
<keyword evidence="2" id="KW-1133">Transmembrane helix</keyword>
<evidence type="ECO:0000256" key="2">
    <source>
        <dbReference type="SAM" id="Phobius"/>
    </source>
</evidence>
<accession>A0A0A9D462</accession>
<proteinExistence type="predicted"/>
<reference evidence="3" key="2">
    <citation type="journal article" date="2015" name="Data Brief">
        <title>Shoot transcriptome of the giant reed, Arundo donax.</title>
        <authorList>
            <person name="Barrero R.A."/>
            <person name="Guerrero F.D."/>
            <person name="Moolhuijzen P."/>
            <person name="Goolsby J.A."/>
            <person name="Tidwell J."/>
            <person name="Bellgard S.E."/>
            <person name="Bellgard M.I."/>
        </authorList>
    </citation>
    <scope>NUCLEOTIDE SEQUENCE</scope>
    <source>
        <tissue evidence="3">Shoot tissue taken approximately 20 cm above the soil surface</tissue>
    </source>
</reference>